<gene>
    <name evidence="1" type="ordered locus">HVO_A0526</name>
</gene>
<dbReference type="AlphaFoldDB" id="D4GRI8"/>
<sequence>MAWETNRPAAVLWAGRIVAGSRSPRNRRIPVIRDSVFGSRARRSSIATADTAASLEYGLAFERTECPVLHRRAPDFGLARGRAAPGVVFTA</sequence>
<name>D4GRI8_HALVD</name>
<dbReference type="HOGENOM" id="CLU_2419968_0_0_2"/>
<dbReference type="EnsemblBacteria" id="ADE01776">
    <property type="protein sequence ID" value="ADE01776"/>
    <property type="gene ID" value="HVO_A0526"/>
</dbReference>
<evidence type="ECO:0000313" key="2">
    <source>
        <dbReference type="Proteomes" id="UP000008243"/>
    </source>
</evidence>
<dbReference type="EMBL" id="CP001955">
    <property type="protein sequence ID" value="ADE01776.1"/>
    <property type="molecule type" value="Genomic_DNA"/>
</dbReference>
<dbReference type="KEGG" id="hvo:HVO_A0526"/>
<dbReference type="Proteomes" id="UP000008243">
    <property type="component" value="Plasmid pHV4"/>
</dbReference>
<protein>
    <submittedName>
        <fullName evidence="1">Uncharacterized protein</fullName>
    </submittedName>
</protein>
<organism evidence="1 2">
    <name type="scientific">Haloferax volcanii (strain ATCC 29605 / DSM 3757 / JCM 8879 / NBRC 14742 / NCIMB 2012 / VKM B-1768 / DS2)</name>
    <name type="common">Halobacterium volcanii</name>
    <dbReference type="NCBI Taxonomy" id="309800"/>
    <lineage>
        <taxon>Archaea</taxon>
        <taxon>Methanobacteriati</taxon>
        <taxon>Methanobacteriota</taxon>
        <taxon>Stenosarchaea group</taxon>
        <taxon>Halobacteria</taxon>
        <taxon>Halobacteriales</taxon>
        <taxon>Haloferacaceae</taxon>
        <taxon>Haloferax</taxon>
    </lineage>
</organism>
<reference evidence="1 2" key="1">
    <citation type="journal article" date="2010" name="PLoS ONE">
        <title>The complete genome sequence of Haloferax volcanii DS2, a model archaeon.</title>
        <authorList>
            <person name="Hartman A.L."/>
            <person name="Norais C."/>
            <person name="Badger J.H."/>
            <person name="Delmas S."/>
            <person name="Haldenby S."/>
            <person name="Madupu R."/>
            <person name="Robinson J."/>
            <person name="Khouri H."/>
            <person name="Ren Q."/>
            <person name="Lowe T.M."/>
            <person name="Maupin-Furlow J."/>
            <person name="Pohlschroder M."/>
            <person name="Daniels C."/>
            <person name="Pfeiffer F."/>
            <person name="Allers T."/>
            <person name="Eisen J.A."/>
        </authorList>
    </citation>
    <scope>NUCLEOTIDE SEQUENCE [LARGE SCALE GENOMIC DNA]</scope>
    <source>
        <strain evidence="2">ATCC 29605 / DSM 3757 / JCM 8879 / NBRC 14742 / NCIMB 2012 / VKM B-1768 / DS2</strain>
        <plasmid evidence="1">pHV4</plasmid>
    </source>
</reference>
<keyword evidence="2" id="KW-1185">Reference proteome</keyword>
<geneLocation type="plasmid" evidence="1 2">
    <name>pHV4</name>
</geneLocation>
<keyword evidence="1" id="KW-0614">Plasmid</keyword>
<accession>D4GRI8</accession>
<evidence type="ECO:0000313" key="1">
    <source>
        <dbReference type="EMBL" id="ADE01776.1"/>
    </source>
</evidence>
<proteinExistence type="predicted"/>